<dbReference type="AlphaFoldDB" id="U9TEK6"/>
<name>U9TEK6_RHIID</name>
<reference evidence="1" key="1">
    <citation type="submission" date="2013-07" db="EMBL/GenBank/DDBJ databases">
        <title>The genome of an arbuscular mycorrhizal fungus provides insights into the evolution of the oldest plant symbiosis.</title>
        <authorList>
            <consortium name="DOE Joint Genome Institute"/>
            <person name="Tisserant E."/>
            <person name="Malbreil M."/>
            <person name="Kuo A."/>
            <person name="Kohler A."/>
            <person name="Symeonidi A."/>
            <person name="Balestrini R."/>
            <person name="Charron P."/>
            <person name="Duensing N."/>
            <person name="Frei-dit-Frey N."/>
            <person name="Gianinazzi-Pearson V."/>
            <person name="Gilbert B."/>
            <person name="Handa Y."/>
            <person name="Hijri M."/>
            <person name="Kaul R."/>
            <person name="Kawaguchi M."/>
            <person name="Krajinski F."/>
            <person name="Lammers P."/>
            <person name="Lapierre D."/>
            <person name="Masclaux F.G."/>
            <person name="Murat C."/>
            <person name="Morin E."/>
            <person name="Ndikumana S."/>
            <person name="Pagni M."/>
            <person name="Petitpierre D."/>
            <person name="Requena N."/>
            <person name="Rosikiewicz P."/>
            <person name="Riley R."/>
            <person name="Saito K."/>
            <person name="San Clemente H."/>
            <person name="Shapiro H."/>
            <person name="van Tuinen D."/>
            <person name="Becard G."/>
            <person name="Bonfante P."/>
            <person name="Paszkowski U."/>
            <person name="Shachar-Hill Y."/>
            <person name="Young J.P."/>
            <person name="Sanders I.R."/>
            <person name="Henrissat B."/>
            <person name="Rensing S.A."/>
            <person name="Grigoriev I.V."/>
            <person name="Corradi N."/>
            <person name="Roux C."/>
            <person name="Martin F."/>
        </authorList>
    </citation>
    <scope>NUCLEOTIDE SEQUENCE</scope>
    <source>
        <strain evidence="1">DAOM 197198</strain>
    </source>
</reference>
<gene>
    <name evidence="1" type="ORF">GLOINDRAFT_86713</name>
</gene>
<sequence length="137" mass="15730">NCFHPLPDNNVEYCNTIYVNQINLYGFALRAYEPSMCQVTMQNICFVTINEFSRSVIPIFATFSIIWVNGYPLQSLAGDHIHLQKHELILLQKMRKLCPTDTYSGEHNFLGRAIRNTLRSNALQAFPKTFEPMNLGS</sequence>
<evidence type="ECO:0000313" key="1">
    <source>
        <dbReference type="EMBL" id="ESA01806.1"/>
    </source>
</evidence>
<dbReference type="EMBL" id="KI296193">
    <property type="protein sequence ID" value="ESA01806.1"/>
    <property type="molecule type" value="Genomic_DNA"/>
</dbReference>
<feature type="non-terminal residue" evidence="1">
    <location>
        <position position="1"/>
    </location>
</feature>
<proteinExistence type="predicted"/>
<organism evidence="1">
    <name type="scientific">Rhizophagus irregularis (strain DAOM 181602 / DAOM 197198 / MUCL 43194)</name>
    <name type="common">Arbuscular mycorrhizal fungus</name>
    <name type="synonym">Glomus intraradices</name>
    <dbReference type="NCBI Taxonomy" id="747089"/>
    <lineage>
        <taxon>Eukaryota</taxon>
        <taxon>Fungi</taxon>
        <taxon>Fungi incertae sedis</taxon>
        <taxon>Mucoromycota</taxon>
        <taxon>Glomeromycotina</taxon>
        <taxon>Glomeromycetes</taxon>
        <taxon>Glomerales</taxon>
        <taxon>Glomeraceae</taxon>
        <taxon>Rhizophagus</taxon>
    </lineage>
</organism>
<dbReference type="HOGENOM" id="CLU_1870111_0_0_1"/>
<accession>U9TEK6</accession>
<protein>
    <submittedName>
        <fullName evidence="1">Uncharacterized protein</fullName>
    </submittedName>
</protein>